<feature type="repeat" description="TPR" evidence="1">
    <location>
        <begin position="469"/>
        <end position="502"/>
    </location>
</feature>
<dbReference type="Pfam" id="PF13181">
    <property type="entry name" value="TPR_8"/>
    <property type="match status" value="1"/>
</dbReference>
<evidence type="ECO:0000259" key="4">
    <source>
        <dbReference type="Pfam" id="PF09976"/>
    </source>
</evidence>
<dbReference type="Proteomes" id="UP000232638">
    <property type="component" value="Chromosome"/>
</dbReference>
<evidence type="ECO:0000313" key="5">
    <source>
        <dbReference type="EMBL" id="AUB79836.1"/>
    </source>
</evidence>
<dbReference type="SUPFAM" id="SSF48452">
    <property type="entry name" value="TPR-like"/>
    <property type="match status" value="4"/>
</dbReference>
<feature type="repeat" description="TPR" evidence="1">
    <location>
        <begin position="367"/>
        <end position="400"/>
    </location>
</feature>
<dbReference type="NCBIfam" id="TIGR02917">
    <property type="entry name" value="PEP_TPR_lipo"/>
    <property type="match status" value="1"/>
</dbReference>
<name>A0A2K8U2M4_9GAMM</name>
<evidence type="ECO:0000256" key="3">
    <source>
        <dbReference type="SAM" id="SignalP"/>
    </source>
</evidence>
<feature type="repeat" description="TPR" evidence="1">
    <location>
        <begin position="876"/>
        <end position="909"/>
    </location>
</feature>
<dbReference type="InterPro" id="IPR019734">
    <property type="entry name" value="TPR_rpt"/>
</dbReference>
<organism evidence="5 6">
    <name type="scientific">Candidatus Thiodictyon syntrophicum</name>
    <dbReference type="NCBI Taxonomy" id="1166950"/>
    <lineage>
        <taxon>Bacteria</taxon>
        <taxon>Pseudomonadati</taxon>
        <taxon>Pseudomonadota</taxon>
        <taxon>Gammaproteobacteria</taxon>
        <taxon>Chromatiales</taxon>
        <taxon>Chromatiaceae</taxon>
        <taxon>Thiodictyon</taxon>
    </lineage>
</organism>
<evidence type="ECO:0000256" key="2">
    <source>
        <dbReference type="SAM" id="MobiDB-lite"/>
    </source>
</evidence>
<sequence length="924" mass="99670">MASGRISARTLTATLALLAGLAGTSILASEATDKASTFLEQGDLRAATIELKNALQKNPNDATARLLLARLYLRIGNGAAAEKEIRSAIDLGVEASLWRLDFVEALIAQGKFDDAVQRLEAAGELPAADQARALTLRGDAALGQNKPDEAREHYQAASAADPGSERAGLGLLRVALKEGDQAAAIKATDAFLERFPNNTEALLMRAEYHRAEGENAAALALFDRVLSAEPQNLVAHLGRATALIGMKDTDGARKELTATDQIQKDVPMTIYLRGVIEFQDKNWKQAGDYLDRVLTAVPGHLQSQLLLGIIRYSEGELETADQYLSNVIKATPENLQARKVLAAARIKMREPARAIEVLEPVVQGADPQTMALLGSAYMLQGDLERGQEWLNRAVESAPDVAALRTQLALTLLAGGQTNKAINELQSAVDLGQDILQADVLLVLAHLKNKDFDAALEASKGLEQRRAQSPIPYNLTGLAYMAKGDLPSARERFEKALQVDPAFVTAEINLARIEVAGKDLDAAQRRYETVLKTNPKHLGALLGLAALAELRNDPEALVAALERAKDANPTVTQPGLLLTRFYITRGDYLKALAVANELATRFPDDEPTLQMLARAQTLGGQVPNAIRSFDQLLRKNPQDPQLNYLAGGARWKDQDHTGAQAAFRRALELKPDFVDAQVALASVSLDAGDPETAMQSAKALQKSYPKSAVGYRIEGSVFAAKRDFKSAATPFKKAFELEKTSTIARQLADALNQSGNTAGAVAVLTGWAKDNPKDLEAQAMLGLFLQQVGRPKEAITVYEGVVNSDAKKNPLLLNNLAWLYHKEGNARAQAVAKEAYDLAPSRPEIADTYGWILFTAGKKTEGLSILQQAYLAFPTQSEIGYHVAVALDALGRKDEAVQILRKVLRDNPNSDQAADAAALLKKLGG</sequence>
<evidence type="ECO:0000313" key="6">
    <source>
        <dbReference type="Proteomes" id="UP000232638"/>
    </source>
</evidence>
<dbReference type="KEGG" id="tsy:THSYN_01920"/>
<keyword evidence="1" id="KW-0802">TPR repeat</keyword>
<dbReference type="OrthoDB" id="5959200at2"/>
<dbReference type="InterPro" id="IPR014266">
    <property type="entry name" value="PEP-CTERM_TPR_PrsT"/>
</dbReference>
<feature type="signal peptide" evidence="3">
    <location>
        <begin position="1"/>
        <end position="28"/>
    </location>
</feature>
<gene>
    <name evidence="5" type="ORF">THSYN_01920</name>
</gene>
<dbReference type="EMBL" id="CP020370">
    <property type="protein sequence ID" value="AUB79836.1"/>
    <property type="molecule type" value="Genomic_DNA"/>
</dbReference>
<dbReference type="PANTHER" id="PTHR12558">
    <property type="entry name" value="CELL DIVISION CYCLE 16,23,27"/>
    <property type="match status" value="1"/>
</dbReference>
<dbReference type="RefSeq" id="WP_100917651.1">
    <property type="nucleotide sequence ID" value="NZ_CP020370.1"/>
</dbReference>
<keyword evidence="6" id="KW-1185">Reference proteome</keyword>
<feature type="region of interest" description="Disordered" evidence="2">
    <location>
        <begin position="142"/>
        <end position="162"/>
    </location>
</feature>
<dbReference type="PROSITE" id="PS50005">
    <property type="entry name" value="TPR"/>
    <property type="match status" value="4"/>
</dbReference>
<dbReference type="Pfam" id="PF13432">
    <property type="entry name" value="TPR_16"/>
    <property type="match status" value="2"/>
</dbReference>
<dbReference type="Gene3D" id="1.25.40.10">
    <property type="entry name" value="Tetratricopeptide repeat domain"/>
    <property type="match status" value="5"/>
</dbReference>
<dbReference type="InterPro" id="IPR018704">
    <property type="entry name" value="SecYEG/CpoB_TPR"/>
</dbReference>
<feature type="repeat" description="TPR" evidence="1">
    <location>
        <begin position="199"/>
        <end position="232"/>
    </location>
</feature>
<feature type="domain" description="Ancillary SecYEG translocon subunit/Cell division coordinator CpoB TPR" evidence="4">
    <location>
        <begin position="40"/>
        <end position="166"/>
    </location>
</feature>
<dbReference type="Pfam" id="PF14559">
    <property type="entry name" value="TPR_19"/>
    <property type="match status" value="3"/>
</dbReference>
<dbReference type="InterPro" id="IPR011990">
    <property type="entry name" value="TPR-like_helical_dom_sf"/>
</dbReference>
<feature type="chain" id="PRO_5014694339" description="Ancillary SecYEG translocon subunit/Cell division coordinator CpoB TPR domain-containing protein" evidence="3">
    <location>
        <begin position="29"/>
        <end position="924"/>
    </location>
</feature>
<evidence type="ECO:0000256" key="1">
    <source>
        <dbReference type="PROSITE-ProRule" id="PRU00339"/>
    </source>
</evidence>
<dbReference type="AlphaFoldDB" id="A0A2K8U2M4"/>
<dbReference type="Pfam" id="PF09976">
    <property type="entry name" value="TPR_21"/>
    <property type="match status" value="1"/>
</dbReference>
<accession>A0A2K8U2M4</accession>
<protein>
    <recommendedName>
        <fullName evidence="4">Ancillary SecYEG translocon subunit/Cell division coordinator CpoB TPR domain-containing protein</fullName>
    </recommendedName>
</protein>
<dbReference type="PANTHER" id="PTHR12558:SF13">
    <property type="entry name" value="CELL DIVISION CYCLE PROTEIN 27 HOMOLOG"/>
    <property type="match status" value="1"/>
</dbReference>
<keyword evidence="3" id="KW-0732">Signal</keyword>
<dbReference type="SMART" id="SM00028">
    <property type="entry name" value="TPR"/>
    <property type="match status" value="15"/>
</dbReference>
<reference evidence="5 6" key="1">
    <citation type="submission" date="2017-03" db="EMBL/GenBank/DDBJ databases">
        <title>Complete genome sequence of Candidatus 'Thiodictyon syntrophicum' sp. nov. strain Cad16T, a photolithoautotroph purple sulfur bacterium isolated from an alpine meromictic lake.</title>
        <authorList>
            <person name="Luedin S.M."/>
            <person name="Pothier J.F."/>
            <person name="Danza F."/>
            <person name="Storelli N."/>
            <person name="Wittwer M."/>
            <person name="Tonolla M."/>
        </authorList>
    </citation>
    <scope>NUCLEOTIDE SEQUENCE [LARGE SCALE GENOMIC DNA]</scope>
    <source>
        <strain evidence="5 6">Cad16T</strain>
    </source>
</reference>
<proteinExistence type="predicted"/>